<feature type="region of interest" description="Disordered" evidence="1">
    <location>
        <begin position="276"/>
        <end position="300"/>
    </location>
</feature>
<dbReference type="InterPro" id="IPR024662">
    <property type="entry name" value="Trs65"/>
</dbReference>
<gene>
    <name evidence="3" type="ORF">NEOLEDRAFT_1186987</name>
</gene>
<evidence type="ECO:0000259" key="2">
    <source>
        <dbReference type="Pfam" id="PF12735"/>
    </source>
</evidence>
<feature type="compositionally biased region" description="Polar residues" evidence="1">
    <location>
        <begin position="567"/>
        <end position="586"/>
    </location>
</feature>
<feature type="compositionally biased region" description="Low complexity" evidence="1">
    <location>
        <begin position="211"/>
        <end position="224"/>
    </location>
</feature>
<dbReference type="GO" id="GO:1990071">
    <property type="term" value="C:TRAPPII protein complex"/>
    <property type="evidence" value="ECO:0007669"/>
    <property type="project" value="InterPro"/>
</dbReference>
<dbReference type="InterPro" id="IPR055420">
    <property type="entry name" value="IgD3_Trs65"/>
</dbReference>
<dbReference type="Pfam" id="PF12735">
    <property type="entry name" value="IgD3_Trs65"/>
    <property type="match status" value="1"/>
</dbReference>
<name>A0A165W7P3_9AGAM</name>
<evidence type="ECO:0000256" key="1">
    <source>
        <dbReference type="SAM" id="MobiDB-lite"/>
    </source>
</evidence>
<evidence type="ECO:0000313" key="4">
    <source>
        <dbReference type="Proteomes" id="UP000076761"/>
    </source>
</evidence>
<feature type="region of interest" description="Disordered" evidence="1">
    <location>
        <begin position="600"/>
        <end position="695"/>
    </location>
</feature>
<keyword evidence="4" id="KW-1185">Reference proteome</keyword>
<dbReference type="PANTHER" id="PTHR28159:SF1">
    <property type="entry name" value="TRAFFICKING PROTEIN PARTICLE COMPLEX II-SPECIFIC SUBUNIT 65"/>
    <property type="match status" value="1"/>
</dbReference>
<protein>
    <recommendedName>
        <fullName evidence="2">Trafficking protein particle complex II-specific subunit 65 IgD3 domain-containing protein</fullName>
    </recommendedName>
</protein>
<feature type="compositionally biased region" description="Pro residues" evidence="1">
    <location>
        <begin position="613"/>
        <end position="623"/>
    </location>
</feature>
<reference evidence="3 4" key="1">
    <citation type="journal article" date="2016" name="Mol. Biol. Evol.">
        <title>Comparative Genomics of Early-Diverging Mushroom-Forming Fungi Provides Insights into the Origins of Lignocellulose Decay Capabilities.</title>
        <authorList>
            <person name="Nagy L.G."/>
            <person name="Riley R."/>
            <person name="Tritt A."/>
            <person name="Adam C."/>
            <person name="Daum C."/>
            <person name="Floudas D."/>
            <person name="Sun H."/>
            <person name="Yadav J.S."/>
            <person name="Pangilinan J."/>
            <person name="Larsson K.H."/>
            <person name="Matsuura K."/>
            <person name="Barry K."/>
            <person name="Labutti K."/>
            <person name="Kuo R."/>
            <person name="Ohm R.A."/>
            <person name="Bhattacharya S.S."/>
            <person name="Shirouzu T."/>
            <person name="Yoshinaga Y."/>
            <person name="Martin F.M."/>
            <person name="Grigoriev I.V."/>
            <person name="Hibbett D.S."/>
        </authorList>
    </citation>
    <scope>NUCLEOTIDE SEQUENCE [LARGE SCALE GENOMIC DNA]</scope>
    <source>
        <strain evidence="3 4">HHB14362 ss-1</strain>
    </source>
</reference>
<feature type="region of interest" description="Disordered" evidence="1">
    <location>
        <begin position="548"/>
        <end position="587"/>
    </location>
</feature>
<dbReference type="OrthoDB" id="24630at2759"/>
<feature type="compositionally biased region" description="Polar residues" evidence="1">
    <location>
        <begin position="277"/>
        <end position="293"/>
    </location>
</feature>
<dbReference type="EMBL" id="KV425551">
    <property type="protein sequence ID" value="KZT30794.1"/>
    <property type="molecule type" value="Genomic_DNA"/>
</dbReference>
<feature type="region of interest" description="Disordered" evidence="1">
    <location>
        <begin position="211"/>
        <end position="231"/>
    </location>
</feature>
<proteinExistence type="predicted"/>
<evidence type="ECO:0000313" key="3">
    <source>
        <dbReference type="EMBL" id="KZT30794.1"/>
    </source>
</evidence>
<dbReference type="InParanoid" id="A0A165W7P3"/>
<dbReference type="STRING" id="1314782.A0A165W7P3"/>
<dbReference type="GO" id="GO:0006891">
    <property type="term" value="P:intra-Golgi vesicle-mediated transport"/>
    <property type="evidence" value="ECO:0007669"/>
    <property type="project" value="InterPro"/>
</dbReference>
<accession>A0A165W7P3</accession>
<dbReference type="Proteomes" id="UP000076761">
    <property type="component" value="Unassembled WGS sequence"/>
</dbReference>
<dbReference type="AlphaFoldDB" id="A0A165W7P3"/>
<feature type="compositionally biased region" description="Pro residues" evidence="1">
    <location>
        <begin position="639"/>
        <end position="658"/>
    </location>
</feature>
<feature type="domain" description="Trafficking protein particle complex II-specific subunit 65 IgD3" evidence="2">
    <location>
        <begin position="758"/>
        <end position="817"/>
    </location>
</feature>
<sequence>MMFFMHSADEKLQFLLLLRLDHPNSDACATDPERPPGELLSFLSRLQVSYEATYIPAAPAAASPGTPTALRLSAPPRTLSLNKLKAKPPNALHPSIFPPNTPNPTPLTADKDRKYVQAEGTLLSAGIWGEDSSEESPETFALLWSSKAQVWTRGSVQARGDSLTQAFLRMNISDPLLCLTVSTTLRENPLPMTKAKQPLADLIAAAGDISSGDTATSTATGAGANDEDNDSIDLTGLEEVNLLDGLTTGPTFPREGPGRLYLPSTRLGTKVRKQAFSLPSNSPQSPTLISSPKPSQPLPTLRKSFRKTLQTVSGFRVRMRSVFVPYVLLPEVTSSELDDDERERREAGTEERTVVLCVEVQNSGESGMGFAVEAVDVSISGEDARARFIGWGDSQFPLLVGSMEQFNLLYAVSFWQVEDGGEGDLQRAVSINIHGRPFEASGKLSSDLSPQKLVYPAQTFASRWNCVVDLSPNRFRDSLDLANIDMSTFTQQDVLPAPASPFPQVSTPRTRSMPLLTAQEKTATMQQQSQLQSIAGSKRHTLAAITPGLRSATSLGPHGKSKLTPMNYRSSTSMLNPGNQRDSLQPRSAFLPPSLALQQSAPRTPTTFSPRINSPPLPPPPMSPDSSESGGGQFAGAPIVPPTPAYPAYPNSPLPPTPYSQAPIGSQGGDIGPSVEIGRQRGVGLPGQLPPQTPGPRLMGAGYADRGVGMGLMQLQSLQFEMSYPDRSRRRRREFDRQSRDYFPPAENEKAKVAIGPGIMPLENRVRVGPLRPTACQSVRMEFLALAPGVHTIDTLVLTDIESGKSMNLRSVMDIVVHDPSDV</sequence>
<organism evidence="3 4">
    <name type="scientific">Neolentinus lepideus HHB14362 ss-1</name>
    <dbReference type="NCBI Taxonomy" id="1314782"/>
    <lineage>
        <taxon>Eukaryota</taxon>
        <taxon>Fungi</taxon>
        <taxon>Dikarya</taxon>
        <taxon>Basidiomycota</taxon>
        <taxon>Agaricomycotina</taxon>
        <taxon>Agaricomycetes</taxon>
        <taxon>Gloeophyllales</taxon>
        <taxon>Gloeophyllaceae</taxon>
        <taxon>Neolentinus</taxon>
    </lineage>
</organism>
<dbReference type="PANTHER" id="PTHR28159">
    <property type="entry name" value="TRAFFICKING PROTEIN PARTICLE COMPLEX II-SPECIFIC SUBUNIT 65"/>
    <property type="match status" value="1"/>
</dbReference>
<dbReference type="GO" id="GO:0005802">
    <property type="term" value="C:trans-Golgi network"/>
    <property type="evidence" value="ECO:0007669"/>
    <property type="project" value="TreeGrafter"/>
</dbReference>